<proteinExistence type="evidence at transcript level"/>
<keyword evidence="3 11" id="KW-0813">Transport</keyword>
<evidence type="ECO:0000256" key="9">
    <source>
        <dbReference type="ARBA" id="ARBA00042640"/>
    </source>
</evidence>
<evidence type="ECO:0000256" key="11">
    <source>
        <dbReference type="RuleBase" id="RU000488"/>
    </source>
</evidence>
<evidence type="ECO:0000313" key="12">
    <source>
        <dbReference type="EMBL" id="JAB96045.1"/>
    </source>
</evidence>
<sequence>MDKSLKSVLCGGLAGATDVVLTFPTDYVKTQLQLDEKGDRKKYSGVFDCIKKTSKQYGVSGLYRGMSTLLYGSIPKTAVCFGSFEFFKAQLVDERNTLLTFNSFVCGFGAGVVESVIVTTPMETMKVKLINDRRSEKPQFRGMFHAARIILQTEGFRGIYMGLTPTLMRQCSNHAIRFPIMETFKNYYRGDDPTRKPPKWMTAVFGCLAGASAVIANTPIDTLKTRMQGLEAAKYKSTWDCVQKIYQNEGKLAFYKGMVPRLIRLSLQAGVIFTVYDVYSEAIDKLDDKLKGNTINS</sequence>
<dbReference type="AlphaFoldDB" id="W8B4I5"/>
<accession>W8B4I5</accession>
<feature type="repeat" description="Solcar" evidence="10">
    <location>
        <begin position="101"/>
        <end position="187"/>
    </location>
</feature>
<reference evidence="12" key="1">
    <citation type="submission" date="2013-07" db="EMBL/GenBank/DDBJ databases">
        <authorList>
            <person name="Geib S."/>
        </authorList>
    </citation>
    <scope>NUCLEOTIDE SEQUENCE</scope>
</reference>
<dbReference type="SUPFAM" id="SSF103506">
    <property type="entry name" value="Mitochondrial carrier"/>
    <property type="match status" value="1"/>
</dbReference>
<evidence type="ECO:0000256" key="6">
    <source>
        <dbReference type="ARBA" id="ARBA00022989"/>
    </source>
</evidence>
<reference evidence="12" key="2">
    <citation type="journal article" date="2014" name="BMC Genomics">
        <title>A genomic perspective to assessing quality of mass-reared SIT flies used in Mediterranean fruit fly (Ceratitis capitata) eradication in California.</title>
        <authorList>
            <person name="Calla B."/>
            <person name="Hall B."/>
            <person name="Hou S."/>
            <person name="Geib S.M."/>
        </authorList>
    </citation>
    <scope>NUCLEOTIDE SEQUENCE</scope>
</reference>
<evidence type="ECO:0000256" key="1">
    <source>
        <dbReference type="ARBA" id="ARBA00004225"/>
    </source>
</evidence>
<keyword evidence="8 10" id="KW-0472">Membrane</keyword>
<evidence type="ECO:0000256" key="5">
    <source>
        <dbReference type="ARBA" id="ARBA00022737"/>
    </source>
</evidence>
<dbReference type="GO" id="GO:0006843">
    <property type="term" value="P:mitochondrial citrate transmembrane transport"/>
    <property type="evidence" value="ECO:0007669"/>
    <property type="project" value="TreeGrafter"/>
</dbReference>
<dbReference type="GO" id="GO:0031966">
    <property type="term" value="C:mitochondrial membrane"/>
    <property type="evidence" value="ECO:0007669"/>
    <property type="project" value="UniProtKB-SubCell"/>
</dbReference>
<dbReference type="PANTHER" id="PTHR45788">
    <property type="entry name" value="SUCCINATE/FUMARATE MITOCHONDRIAL TRANSPORTER-RELATED"/>
    <property type="match status" value="1"/>
</dbReference>
<evidence type="ECO:0000256" key="3">
    <source>
        <dbReference type="ARBA" id="ARBA00022448"/>
    </source>
</evidence>
<feature type="repeat" description="Solcar" evidence="10">
    <location>
        <begin position="2"/>
        <end position="90"/>
    </location>
</feature>
<dbReference type="InterPro" id="IPR023395">
    <property type="entry name" value="MCP_dom_sf"/>
</dbReference>
<keyword evidence="5" id="KW-0677">Repeat</keyword>
<feature type="repeat" description="Solcar" evidence="10">
    <location>
        <begin position="197"/>
        <end position="282"/>
    </location>
</feature>
<comment type="subcellular location">
    <subcellularLocation>
        <location evidence="1">Mitochondrion membrane</location>
        <topology evidence="1">Multi-pass membrane protein</topology>
    </subcellularLocation>
</comment>
<evidence type="ECO:0000256" key="7">
    <source>
        <dbReference type="ARBA" id="ARBA00023128"/>
    </source>
</evidence>
<dbReference type="OrthoDB" id="44467at2759"/>
<gene>
    <name evidence="12" type="primary">TXTP</name>
</gene>
<dbReference type="InterPro" id="IPR002067">
    <property type="entry name" value="MCP"/>
</dbReference>
<comment type="similarity">
    <text evidence="2 11">Belongs to the mitochondrial carrier (TC 2.A.29) family.</text>
</comment>
<dbReference type="EMBL" id="GAMC01010510">
    <property type="protein sequence ID" value="JAB96045.1"/>
    <property type="molecule type" value="mRNA"/>
</dbReference>
<dbReference type="PROSITE" id="PS50920">
    <property type="entry name" value="SOLCAR"/>
    <property type="match status" value="3"/>
</dbReference>
<organism evidence="12">
    <name type="scientific">Ceratitis capitata</name>
    <name type="common">Mediterranean fruit fly</name>
    <name type="synonym">Tephritis capitata</name>
    <dbReference type="NCBI Taxonomy" id="7213"/>
    <lineage>
        <taxon>Eukaryota</taxon>
        <taxon>Metazoa</taxon>
        <taxon>Ecdysozoa</taxon>
        <taxon>Arthropoda</taxon>
        <taxon>Hexapoda</taxon>
        <taxon>Insecta</taxon>
        <taxon>Pterygota</taxon>
        <taxon>Neoptera</taxon>
        <taxon>Endopterygota</taxon>
        <taxon>Diptera</taxon>
        <taxon>Brachycera</taxon>
        <taxon>Muscomorpha</taxon>
        <taxon>Tephritoidea</taxon>
        <taxon>Tephritidae</taxon>
        <taxon>Ceratitis</taxon>
        <taxon>Ceratitis</taxon>
    </lineage>
</organism>
<evidence type="ECO:0000256" key="10">
    <source>
        <dbReference type="PROSITE-ProRule" id="PRU00282"/>
    </source>
</evidence>
<dbReference type="InterPro" id="IPR018108">
    <property type="entry name" value="MCP_transmembrane"/>
</dbReference>
<dbReference type="PANTHER" id="PTHR45788:SF4">
    <property type="entry name" value="TRICARBOXYLATE TRANSPORT PROTEIN, MITOCHONDRIAL"/>
    <property type="match status" value="1"/>
</dbReference>
<evidence type="ECO:0000256" key="8">
    <source>
        <dbReference type="ARBA" id="ARBA00023136"/>
    </source>
</evidence>
<dbReference type="InterPro" id="IPR049563">
    <property type="entry name" value="TXTP-like"/>
</dbReference>
<keyword evidence="6" id="KW-1133">Transmembrane helix</keyword>
<dbReference type="Pfam" id="PF00153">
    <property type="entry name" value="Mito_carr"/>
    <property type="match status" value="3"/>
</dbReference>
<dbReference type="Gene3D" id="1.50.40.10">
    <property type="entry name" value="Mitochondrial carrier domain"/>
    <property type="match status" value="2"/>
</dbReference>
<name>W8B4I5_CERCA</name>
<keyword evidence="4 10" id="KW-0812">Transmembrane</keyword>
<dbReference type="FunFam" id="1.50.40.10:FF:000007">
    <property type="entry name" value="Mitochondrial tricarboxylate transport protein-like"/>
    <property type="match status" value="1"/>
</dbReference>
<dbReference type="PRINTS" id="PR00926">
    <property type="entry name" value="MITOCARRIER"/>
</dbReference>
<dbReference type="GO" id="GO:0071913">
    <property type="term" value="F:citrate secondary active transmembrane transporter activity"/>
    <property type="evidence" value="ECO:0007669"/>
    <property type="project" value="TreeGrafter"/>
</dbReference>
<protein>
    <recommendedName>
        <fullName evidence="9">Citrate transport protein</fullName>
    </recommendedName>
</protein>
<evidence type="ECO:0000256" key="2">
    <source>
        <dbReference type="ARBA" id="ARBA00006375"/>
    </source>
</evidence>
<evidence type="ECO:0000256" key="4">
    <source>
        <dbReference type="ARBA" id="ARBA00022692"/>
    </source>
</evidence>
<keyword evidence="7" id="KW-0496">Mitochondrion</keyword>